<keyword evidence="3 4" id="KW-0472">Membrane</keyword>
<evidence type="ECO:0000259" key="5">
    <source>
        <dbReference type="PROSITE" id="PS50850"/>
    </source>
</evidence>
<comment type="caution">
    <text evidence="6">The sequence shown here is derived from an EMBL/GenBank/DDBJ whole genome shotgun (WGS) entry which is preliminary data.</text>
</comment>
<evidence type="ECO:0000256" key="2">
    <source>
        <dbReference type="ARBA" id="ARBA00022989"/>
    </source>
</evidence>
<dbReference type="Proteomes" id="UP000628017">
    <property type="component" value="Unassembled WGS sequence"/>
</dbReference>
<dbReference type="GO" id="GO:0022857">
    <property type="term" value="F:transmembrane transporter activity"/>
    <property type="evidence" value="ECO:0007669"/>
    <property type="project" value="InterPro"/>
</dbReference>
<dbReference type="PROSITE" id="PS50850">
    <property type="entry name" value="MFS"/>
    <property type="match status" value="1"/>
</dbReference>
<feature type="transmembrane region" description="Helical" evidence="4">
    <location>
        <begin position="139"/>
        <end position="160"/>
    </location>
</feature>
<keyword evidence="2 4" id="KW-1133">Transmembrane helix</keyword>
<feature type="transmembrane region" description="Helical" evidence="4">
    <location>
        <begin position="245"/>
        <end position="267"/>
    </location>
</feature>
<dbReference type="Pfam" id="PF06779">
    <property type="entry name" value="MFS_4"/>
    <property type="match status" value="1"/>
</dbReference>
<feature type="transmembrane region" description="Helical" evidence="4">
    <location>
        <begin position="367"/>
        <end position="387"/>
    </location>
</feature>
<keyword evidence="1 4" id="KW-0812">Transmembrane</keyword>
<dbReference type="AlphaFoldDB" id="A0A916QW31"/>
<protein>
    <submittedName>
        <fullName evidence="6">MFS transporter</fullName>
    </submittedName>
</protein>
<dbReference type="InterPro" id="IPR020846">
    <property type="entry name" value="MFS_dom"/>
</dbReference>
<dbReference type="InterPro" id="IPR036259">
    <property type="entry name" value="MFS_trans_sf"/>
</dbReference>
<feature type="transmembrane region" description="Helical" evidence="4">
    <location>
        <begin position="110"/>
        <end position="132"/>
    </location>
</feature>
<feature type="transmembrane region" description="Helical" evidence="4">
    <location>
        <begin position="12"/>
        <end position="33"/>
    </location>
</feature>
<dbReference type="RefSeq" id="WP_188672224.1">
    <property type="nucleotide sequence ID" value="NZ_BMKA01000002.1"/>
</dbReference>
<evidence type="ECO:0000313" key="7">
    <source>
        <dbReference type="Proteomes" id="UP000628017"/>
    </source>
</evidence>
<sequence length="402" mass="42491">MQQQEYSRAQALWILAGLAFGCCITSGFARFAYGLILPSMQDDLGWGFAQAGWINTANALGYLLSAVVSVVLFRRFAQERLFAWGVVLTTLTLVASGLTRDFWMLSFWRFASGVFAAPVFISAGALASNLFGADQRRNAMAIALTFGGGGLGMVLAAVTFPPLFAYHGAGSWPVAWLSMGVASVVMTPLSLWAARQLNTPMRGAADAPAPPLRSMGFEIAGYFMFAVGYIVYLTFLSAWMRSLGAGPWMVSAVWSIVGIGTLLSSFLWRGVIGRFQSGVPLALTNGCVAVAIILPVVFPTLAGLLVSSALFGLTVFMPPTSVTSFIRQNNPPETWGRLMSLYTVMFAVGQCIGPYAAGLIGDAFDNIGYGLVAAAVILAIGAVCGAMQRGLAAPPAKDAVLP</sequence>
<feature type="domain" description="Major facilitator superfamily (MFS) profile" evidence="5">
    <location>
        <begin position="15"/>
        <end position="397"/>
    </location>
</feature>
<name>A0A916QW31_9RHOB</name>
<dbReference type="EMBL" id="BMKA01000002">
    <property type="protein sequence ID" value="GGA14123.1"/>
    <property type="molecule type" value="Genomic_DNA"/>
</dbReference>
<evidence type="ECO:0000256" key="4">
    <source>
        <dbReference type="SAM" id="Phobius"/>
    </source>
</evidence>
<keyword evidence="7" id="KW-1185">Reference proteome</keyword>
<dbReference type="PANTHER" id="PTHR23537">
    <property type="match status" value="1"/>
</dbReference>
<feature type="transmembrane region" description="Helical" evidence="4">
    <location>
        <begin position="338"/>
        <end position="361"/>
    </location>
</feature>
<gene>
    <name evidence="6" type="ORF">GCM10011498_12740</name>
</gene>
<feature type="transmembrane region" description="Helical" evidence="4">
    <location>
        <begin position="172"/>
        <end position="194"/>
    </location>
</feature>
<dbReference type="GO" id="GO:0005886">
    <property type="term" value="C:plasma membrane"/>
    <property type="evidence" value="ECO:0007669"/>
    <property type="project" value="TreeGrafter"/>
</dbReference>
<feature type="transmembrane region" description="Helical" evidence="4">
    <location>
        <begin position="53"/>
        <end position="74"/>
    </location>
</feature>
<evidence type="ECO:0000256" key="1">
    <source>
        <dbReference type="ARBA" id="ARBA00022692"/>
    </source>
</evidence>
<accession>A0A916QW31</accession>
<feature type="transmembrane region" description="Helical" evidence="4">
    <location>
        <begin position="215"/>
        <end position="239"/>
    </location>
</feature>
<feature type="transmembrane region" description="Helical" evidence="4">
    <location>
        <begin position="279"/>
        <end position="298"/>
    </location>
</feature>
<feature type="transmembrane region" description="Helical" evidence="4">
    <location>
        <begin position="81"/>
        <end position="98"/>
    </location>
</feature>
<dbReference type="Gene3D" id="1.20.1250.20">
    <property type="entry name" value="MFS general substrate transporter like domains"/>
    <property type="match status" value="2"/>
</dbReference>
<dbReference type="PANTHER" id="PTHR23537:SF1">
    <property type="entry name" value="SUGAR TRANSPORTER"/>
    <property type="match status" value="1"/>
</dbReference>
<dbReference type="SUPFAM" id="SSF103473">
    <property type="entry name" value="MFS general substrate transporter"/>
    <property type="match status" value="1"/>
</dbReference>
<proteinExistence type="predicted"/>
<dbReference type="InterPro" id="IPR010645">
    <property type="entry name" value="MFS_4"/>
</dbReference>
<evidence type="ECO:0000256" key="3">
    <source>
        <dbReference type="ARBA" id="ARBA00023136"/>
    </source>
</evidence>
<reference evidence="6" key="2">
    <citation type="submission" date="2020-09" db="EMBL/GenBank/DDBJ databases">
        <authorList>
            <person name="Sun Q."/>
            <person name="Zhou Y."/>
        </authorList>
    </citation>
    <scope>NUCLEOTIDE SEQUENCE</scope>
    <source>
        <strain evidence="6">CGMCC 1.15880</strain>
    </source>
</reference>
<organism evidence="6 7">
    <name type="scientific">Neptunicoccus cionae</name>
    <dbReference type="NCBI Taxonomy" id="2035344"/>
    <lineage>
        <taxon>Bacteria</taxon>
        <taxon>Pseudomonadati</taxon>
        <taxon>Pseudomonadota</taxon>
        <taxon>Alphaproteobacteria</taxon>
        <taxon>Rhodobacterales</taxon>
        <taxon>Paracoccaceae</taxon>
        <taxon>Neptunicoccus</taxon>
    </lineage>
</organism>
<evidence type="ECO:0000313" key="6">
    <source>
        <dbReference type="EMBL" id="GGA14123.1"/>
    </source>
</evidence>
<reference evidence="6" key="1">
    <citation type="journal article" date="2014" name="Int. J. Syst. Evol. Microbiol.">
        <title>Complete genome sequence of Corynebacterium casei LMG S-19264T (=DSM 44701T), isolated from a smear-ripened cheese.</title>
        <authorList>
            <consortium name="US DOE Joint Genome Institute (JGI-PGF)"/>
            <person name="Walter F."/>
            <person name="Albersmeier A."/>
            <person name="Kalinowski J."/>
            <person name="Ruckert C."/>
        </authorList>
    </citation>
    <scope>NUCLEOTIDE SEQUENCE</scope>
    <source>
        <strain evidence="6">CGMCC 1.15880</strain>
    </source>
</reference>